<keyword evidence="2" id="KW-0547">Nucleotide-binding</keyword>
<evidence type="ECO:0000313" key="7">
    <source>
        <dbReference type="EMBL" id="GCC19025.1"/>
    </source>
</evidence>
<dbReference type="GO" id="GO:0016887">
    <property type="term" value="F:ATP hydrolysis activity"/>
    <property type="evidence" value="ECO:0007669"/>
    <property type="project" value="TreeGrafter"/>
</dbReference>
<dbReference type="EMBL" id="BEZZ01004731">
    <property type="protein sequence ID" value="GCC19025.1"/>
    <property type="molecule type" value="Genomic_DNA"/>
</dbReference>
<dbReference type="STRING" id="137246.A0A401RLK1"/>
<dbReference type="PANTHER" id="PTHR45685:SF1">
    <property type="entry name" value="HELICASE SRCAP"/>
    <property type="match status" value="1"/>
</dbReference>
<dbReference type="SMART" id="SM00573">
    <property type="entry name" value="HSA"/>
    <property type="match status" value="1"/>
</dbReference>
<keyword evidence="8" id="KW-1185">Reference proteome</keyword>
<dbReference type="PANTHER" id="PTHR45685">
    <property type="entry name" value="HELICASE SRCAP-RELATED"/>
    <property type="match status" value="1"/>
</dbReference>
<protein>
    <recommendedName>
        <fullName evidence="6">HSA domain-containing protein</fullName>
    </recommendedName>
</protein>
<dbReference type="GO" id="GO:0042393">
    <property type="term" value="F:histone binding"/>
    <property type="evidence" value="ECO:0007669"/>
    <property type="project" value="TreeGrafter"/>
</dbReference>
<proteinExistence type="predicted"/>
<keyword evidence="3" id="KW-0378">Hydrolase</keyword>
<dbReference type="Pfam" id="PF07529">
    <property type="entry name" value="HSA"/>
    <property type="match status" value="1"/>
</dbReference>
<dbReference type="GO" id="GO:0000812">
    <property type="term" value="C:Swr1 complex"/>
    <property type="evidence" value="ECO:0007669"/>
    <property type="project" value="TreeGrafter"/>
</dbReference>
<feature type="compositionally biased region" description="Low complexity" evidence="5">
    <location>
        <begin position="138"/>
        <end position="161"/>
    </location>
</feature>
<reference evidence="7 8" key="1">
    <citation type="journal article" date="2018" name="Nat. Ecol. Evol.">
        <title>Shark genomes provide insights into elasmobranch evolution and the origin of vertebrates.</title>
        <authorList>
            <person name="Hara Y"/>
            <person name="Yamaguchi K"/>
            <person name="Onimaru K"/>
            <person name="Kadota M"/>
            <person name="Koyanagi M"/>
            <person name="Keeley SD"/>
            <person name="Tatsumi K"/>
            <person name="Tanaka K"/>
            <person name="Motone F"/>
            <person name="Kageyama Y"/>
            <person name="Nozu R"/>
            <person name="Adachi N"/>
            <person name="Nishimura O"/>
            <person name="Nakagawa R"/>
            <person name="Tanegashima C"/>
            <person name="Kiyatake I"/>
            <person name="Matsumoto R"/>
            <person name="Murakumo K"/>
            <person name="Nishida K"/>
            <person name="Terakita A"/>
            <person name="Kuratani S"/>
            <person name="Sato K"/>
            <person name="Hyodo S Kuraku.S."/>
        </authorList>
    </citation>
    <scope>NUCLEOTIDE SEQUENCE [LARGE SCALE GENOMIC DNA]</scope>
</reference>
<dbReference type="PROSITE" id="PS51204">
    <property type="entry name" value="HSA"/>
    <property type="match status" value="1"/>
</dbReference>
<evidence type="ECO:0000256" key="3">
    <source>
        <dbReference type="ARBA" id="ARBA00022806"/>
    </source>
</evidence>
<dbReference type="GO" id="GO:0005524">
    <property type="term" value="F:ATP binding"/>
    <property type="evidence" value="ECO:0007669"/>
    <property type="project" value="UniProtKB-KW"/>
</dbReference>
<dbReference type="Proteomes" id="UP000287033">
    <property type="component" value="Unassembled WGS sequence"/>
</dbReference>
<keyword evidence="3" id="KW-0347">Helicase</keyword>
<dbReference type="AlphaFoldDB" id="A0A401RLK1"/>
<evidence type="ECO:0000313" key="8">
    <source>
        <dbReference type="Proteomes" id="UP000287033"/>
    </source>
</evidence>
<dbReference type="GO" id="GO:0006338">
    <property type="term" value="P:chromatin remodeling"/>
    <property type="evidence" value="ECO:0007669"/>
    <property type="project" value="TreeGrafter"/>
</dbReference>
<dbReference type="GO" id="GO:0003677">
    <property type="term" value="F:DNA binding"/>
    <property type="evidence" value="ECO:0007669"/>
    <property type="project" value="UniProtKB-KW"/>
</dbReference>
<comment type="caution">
    <text evidence="7">The sequence shown here is derived from an EMBL/GenBank/DDBJ whole genome shotgun (WGS) entry which is preliminary data.</text>
</comment>
<dbReference type="InterPro" id="IPR014012">
    <property type="entry name" value="HSA_dom"/>
</dbReference>
<organism evidence="7 8">
    <name type="scientific">Chiloscyllium punctatum</name>
    <name type="common">Brownbanded bambooshark</name>
    <name type="synonym">Hemiscyllium punctatum</name>
    <dbReference type="NCBI Taxonomy" id="137246"/>
    <lineage>
        <taxon>Eukaryota</taxon>
        <taxon>Metazoa</taxon>
        <taxon>Chordata</taxon>
        <taxon>Craniata</taxon>
        <taxon>Vertebrata</taxon>
        <taxon>Chondrichthyes</taxon>
        <taxon>Elasmobranchii</taxon>
        <taxon>Galeomorphii</taxon>
        <taxon>Galeoidea</taxon>
        <taxon>Orectolobiformes</taxon>
        <taxon>Hemiscylliidae</taxon>
        <taxon>Chiloscyllium</taxon>
    </lineage>
</organism>
<dbReference type="GO" id="GO:0004386">
    <property type="term" value="F:helicase activity"/>
    <property type="evidence" value="ECO:0007669"/>
    <property type="project" value="UniProtKB-KW"/>
</dbReference>
<sequence length="327" mass="36090">MDEDVMGSCTVMVCSAGVLRPWCCSARCLLVVYENLDFDTGRETAQHPGGVFFSGIEQRLGQQGTQYLDSSSPRPAVQNVVSTQYALQQVPGTLATLEFTEGLSISGGAGGCKMQTNSPLHYNTHHNQIAHSKERMTGSSPVSPASSPASSAGGSPAHVGSLANDSLDGPATFASSKLQPAEELACGLWVPDLGPCNQAVKGPAWDKAHAEIAEQAKHEAKIEHRIAELRREGLWSLKRLNRVQEAARPKSHWDYLCEEMQWLSADFAQERRWKRGVARKVARTVLRFHEEQRQKEEKAKRDEQVKLRRIAASIAKDVKQFWTNVEK</sequence>
<accession>A0A401RLK1</accession>
<evidence type="ECO:0000256" key="2">
    <source>
        <dbReference type="ARBA" id="ARBA00022741"/>
    </source>
</evidence>
<evidence type="ECO:0000259" key="6">
    <source>
        <dbReference type="PROSITE" id="PS51204"/>
    </source>
</evidence>
<feature type="domain" description="HSA" evidence="6">
    <location>
        <begin position="240"/>
        <end position="312"/>
    </location>
</feature>
<name>A0A401RLK1_CHIPU</name>
<evidence type="ECO:0000256" key="1">
    <source>
        <dbReference type="ARBA" id="ARBA00004123"/>
    </source>
</evidence>
<evidence type="ECO:0000256" key="4">
    <source>
        <dbReference type="ARBA" id="ARBA00022840"/>
    </source>
</evidence>
<keyword evidence="4" id="KW-0067">ATP-binding</keyword>
<feature type="non-terminal residue" evidence="7">
    <location>
        <position position="327"/>
    </location>
</feature>
<gene>
    <name evidence="7" type="ORF">chiPu_0021753</name>
</gene>
<feature type="region of interest" description="Disordered" evidence="5">
    <location>
        <begin position="132"/>
        <end position="164"/>
    </location>
</feature>
<dbReference type="InterPro" id="IPR050520">
    <property type="entry name" value="INO80/SWR1_helicase"/>
</dbReference>
<dbReference type="OrthoDB" id="9214198at2759"/>
<comment type="subcellular location">
    <subcellularLocation>
        <location evidence="1">Nucleus</location>
    </subcellularLocation>
</comment>
<evidence type="ECO:0000256" key="5">
    <source>
        <dbReference type="SAM" id="MobiDB-lite"/>
    </source>
</evidence>